<reference evidence="1 2" key="1">
    <citation type="journal article" date="2019" name="mSystems">
        <title>Life at home and on the roam: Genomic adaptions reflect the dual lifestyle of an intracellular, facultative symbiont.</title>
        <authorList>
            <person name="Burgsdorf I."/>
        </authorList>
    </citation>
    <scope>NUCLEOTIDE SEQUENCE [LARGE SCALE GENOMIC DNA]</scope>
    <source>
        <strain evidence="1">277cV</strain>
    </source>
</reference>
<sequence length="112" mass="12242">MLRDGAALVGVIPPAHLWPSEGDRQQALRRGDRLSLPRLLLLERGDVLHWHIPGNHALPDAITWRERRPNALTPSNQAAPSQDPLPHPWQYLTASLVADGPGGPGMSLTTET</sequence>
<dbReference type="Proteomes" id="UP000317990">
    <property type="component" value="Unassembled WGS sequence"/>
</dbReference>
<organism evidence="1 2">
    <name type="scientific">Aphanocapsa feldmannii 277cV</name>
    <dbReference type="NCBI Taxonomy" id="2507553"/>
    <lineage>
        <taxon>Bacteria</taxon>
        <taxon>Bacillati</taxon>
        <taxon>Cyanobacteriota</taxon>
        <taxon>Cyanophyceae</taxon>
        <taxon>Oscillatoriophycideae</taxon>
        <taxon>Chroococcales</taxon>
        <taxon>Microcystaceae</taxon>
        <taxon>Aphanocapsa</taxon>
    </lineage>
</organism>
<protein>
    <submittedName>
        <fullName evidence="1">Uncharacterized protein</fullName>
    </submittedName>
</protein>
<evidence type="ECO:0000313" key="1">
    <source>
        <dbReference type="EMBL" id="TGG96385.1"/>
    </source>
</evidence>
<name>A0A524RQX9_9CHRO</name>
<dbReference type="AlphaFoldDB" id="A0A524RQX9"/>
<gene>
    <name evidence="1" type="ORF">ERJ67_00870</name>
</gene>
<accession>A0A524RQX9</accession>
<evidence type="ECO:0000313" key="2">
    <source>
        <dbReference type="Proteomes" id="UP000317990"/>
    </source>
</evidence>
<proteinExistence type="predicted"/>
<dbReference type="EMBL" id="SRMO01000018">
    <property type="protein sequence ID" value="TGG96385.1"/>
    <property type="molecule type" value="Genomic_DNA"/>
</dbReference>
<comment type="caution">
    <text evidence="1">The sequence shown here is derived from an EMBL/GenBank/DDBJ whole genome shotgun (WGS) entry which is preliminary data.</text>
</comment>